<protein>
    <submittedName>
        <fullName evidence="1">12701_t:CDS:1</fullName>
    </submittedName>
</protein>
<keyword evidence="2" id="KW-1185">Reference proteome</keyword>
<gene>
    <name evidence="1" type="ORF">DHETER_LOCUS6742</name>
</gene>
<evidence type="ECO:0000313" key="2">
    <source>
        <dbReference type="Proteomes" id="UP000789702"/>
    </source>
</evidence>
<evidence type="ECO:0000313" key="1">
    <source>
        <dbReference type="EMBL" id="CAG8588002.1"/>
    </source>
</evidence>
<reference evidence="1" key="1">
    <citation type="submission" date="2021-06" db="EMBL/GenBank/DDBJ databases">
        <authorList>
            <person name="Kallberg Y."/>
            <person name="Tangrot J."/>
            <person name="Rosling A."/>
        </authorList>
    </citation>
    <scope>NUCLEOTIDE SEQUENCE</scope>
    <source>
        <strain evidence="1">IL203A</strain>
    </source>
</reference>
<proteinExistence type="predicted"/>
<comment type="caution">
    <text evidence="1">The sequence shown here is derived from an EMBL/GenBank/DDBJ whole genome shotgun (WGS) entry which is preliminary data.</text>
</comment>
<sequence>CGGLYFSGFLLCLEAFQELIDGEINLSCLIVSSYGGRIRIKNQESIALNKENFIKTISVYSVYRACGTVVQQLIHGVFWRNGKQTVAA</sequence>
<feature type="non-terminal residue" evidence="1">
    <location>
        <position position="1"/>
    </location>
</feature>
<name>A0ACA9MFG5_9GLOM</name>
<organism evidence="1 2">
    <name type="scientific">Dentiscutata heterogama</name>
    <dbReference type="NCBI Taxonomy" id="1316150"/>
    <lineage>
        <taxon>Eukaryota</taxon>
        <taxon>Fungi</taxon>
        <taxon>Fungi incertae sedis</taxon>
        <taxon>Mucoromycota</taxon>
        <taxon>Glomeromycotina</taxon>
        <taxon>Glomeromycetes</taxon>
        <taxon>Diversisporales</taxon>
        <taxon>Gigasporaceae</taxon>
        <taxon>Dentiscutata</taxon>
    </lineage>
</organism>
<dbReference type="Proteomes" id="UP000789702">
    <property type="component" value="Unassembled WGS sequence"/>
</dbReference>
<dbReference type="EMBL" id="CAJVPU010008800">
    <property type="protein sequence ID" value="CAG8588002.1"/>
    <property type="molecule type" value="Genomic_DNA"/>
</dbReference>
<accession>A0ACA9MFG5</accession>